<dbReference type="OrthoDB" id="5293813at2759"/>
<feature type="signal peptide" evidence="1">
    <location>
        <begin position="1"/>
        <end position="21"/>
    </location>
</feature>
<sequence>MHFKQTAPVLGSLALASLVAAVPVEKRGSISYGDRTDHIKAYQDSQPAASSGYQAAASSSAGSWGYSSSSAASNGYYAPTSTSAYNAPSSTSSASWSSGSAGANLGDNPFKFPLGNGFPNIQNPSSALTQIEDAAHGTLPNGGAPPSINPDDLLSQRLIAFNELWEVAFFTELLANVTNNAPGYQFQDQNQRQNVIAALTAIQAQEELHALNANGVLSHFNAGPIQPCTYVAPVSDFNSAIALAATFTDVVLGTLGDVIVKLGLNGDAKLARGVVGVVGQEGEQNGYYRELLGEIPSAAPFLTASTREFAFSALNQNFVVAGSCPNINTINLPVFGVLNLETPKIAAQDQQLTFSFDAAGQYSKWTSWQGLNLVYINQQNTPVAIPISGAQVSGSKVTFSANFPFTENLMFGLTIAVVTNGAGPFADVDAVAAATVFGPALIEVQ</sequence>
<dbReference type="EMBL" id="KN846952">
    <property type="protein sequence ID" value="KIV83513.1"/>
    <property type="molecule type" value="Genomic_DNA"/>
</dbReference>
<gene>
    <name evidence="2" type="ORF">PV11_05532</name>
</gene>
<evidence type="ECO:0000256" key="1">
    <source>
        <dbReference type="SAM" id="SignalP"/>
    </source>
</evidence>
<reference evidence="2 3" key="1">
    <citation type="submission" date="2015-01" db="EMBL/GenBank/DDBJ databases">
        <title>The Genome Sequence of Exophiala sideris CBS121828.</title>
        <authorList>
            <consortium name="The Broad Institute Genomics Platform"/>
            <person name="Cuomo C."/>
            <person name="de Hoog S."/>
            <person name="Gorbushina A."/>
            <person name="Stielow B."/>
            <person name="Teixiera M."/>
            <person name="Abouelleil A."/>
            <person name="Chapman S.B."/>
            <person name="Priest M."/>
            <person name="Young S.K."/>
            <person name="Wortman J."/>
            <person name="Nusbaum C."/>
            <person name="Birren B."/>
        </authorList>
    </citation>
    <scope>NUCLEOTIDE SEQUENCE [LARGE SCALE GENOMIC DNA]</scope>
    <source>
        <strain evidence="2 3">CBS 121828</strain>
    </source>
</reference>
<organism evidence="2 3">
    <name type="scientific">Exophiala sideris</name>
    <dbReference type="NCBI Taxonomy" id="1016849"/>
    <lineage>
        <taxon>Eukaryota</taxon>
        <taxon>Fungi</taxon>
        <taxon>Dikarya</taxon>
        <taxon>Ascomycota</taxon>
        <taxon>Pezizomycotina</taxon>
        <taxon>Eurotiomycetes</taxon>
        <taxon>Chaetothyriomycetidae</taxon>
        <taxon>Chaetothyriales</taxon>
        <taxon>Herpotrichiellaceae</taxon>
        <taxon>Exophiala</taxon>
    </lineage>
</organism>
<evidence type="ECO:0008006" key="4">
    <source>
        <dbReference type="Google" id="ProtNLM"/>
    </source>
</evidence>
<accession>A0A0D1Z9X0</accession>
<feature type="chain" id="PRO_5002247652" description="Late sexual development protein" evidence="1">
    <location>
        <begin position="22"/>
        <end position="445"/>
    </location>
</feature>
<keyword evidence="1" id="KW-0732">Signal</keyword>
<evidence type="ECO:0000313" key="3">
    <source>
        <dbReference type="Proteomes" id="UP000053599"/>
    </source>
</evidence>
<proteinExistence type="predicted"/>
<name>A0A0D1Z9X0_9EURO</name>
<dbReference type="AlphaFoldDB" id="A0A0D1Z9X0"/>
<protein>
    <recommendedName>
        <fullName evidence="4">Late sexual development protein</fullName>
    </recommendedName>
</protein>
<dbReference type="Proteomes" id="UP000053599">
    <property type="component" value="Unassembled WGS sequence"/>
</dbReference>
<dbReference type="Pfam" id="PF13668">
    <property type="entry name" value="Ferritin_2"/>
    <property type="match status" value="1"/>
</dbReference>
<evidence type="ECO:0000313" key="2">
    <source>
        <dbReference type="EMBL" id="KIV83513.1"/>
    </source>
</evidence>
<dbReference type="HOGENOM" id="CLU_045147_0_0_1"/>